<dbReference type="KEGG" id="uli:ETAA1_06830"/>
<dbReference type="Gene3D" id="3.40.720.10">
    <property type="entry name" value="Alkaline Phosphatase, subunit A"/>
    <property type="match status" value="1"/>
</dbReference>
<proteinExistence type="predicted"/>
<dbReference type="Pfam" id="PF07394">
    <property type="entry name" value="DUF1501"/>
    <property type="match status" value="1"/>
</dbReference>
<protein>
    <recommendedName>
        <fullName evidence="3">DUF1501 domain-containing protein</fullName>
    </recommendedName>
</protein>
<evidence type="ECO:0000313" key="1">
    <source>
        <dbReference type="EMBL" id="QDU18787.1"/>
    </source>
</evidence>
<dbReference type="InterPro" id="IPR006311">
    <property type="entry name" value="TAT_signal"/>
</dbReference>
<reference evidence="1 2" key="1">
    <citation type="submission" date="2019-02" db="EMBL/GenBank/DDBJ databases">
        <title>Deep-cultivation of Planctomycetes and their phenomic and genomic characterization uncovers novel biology.</title>
        <authorList>
            <person name="Wiegand S."/>
            <person name="Jogler M."/>
            <person name="Boedeker C."/>
            <person name="Pinto D."/>
            <person name="Vollmers J."/>
            <person name="Rivas-Marin E."/>
            <person name="Kohn T."/>
            <person name="Peeters S.H."/>
            <person name="Heuer A."/>
            <person name="Rast P."/>
            <person name="Oberbeckmann S."/>
            <person name="Bunk B."/>
            <person name="Jeske O."/>
            <person name="Meyerdierks A."/>
            <person name="Storesund J.E."/>
            <person name="Kallscheuer N."/>
            <person name="Luecker S."/>
            <person name="Lage O.M."/>
            <person name="Pohl T."/>
            <person name="Merkel B.J."/>
            <person name="Hornburger P."/>
            <person name="Mueller R.-W."/>
            <person name="Bruemmer F."/>
            <person name="Labrenz M."/>
            <person name="Spormann A.M."/>
            <person name="Op den Camp H."/>
            <person name="Overmann J."/>
            <person name="Amann R."/>
            <person name="Jetten M.S.M."/>
            <person name="Mascher T."/>
            <person name="Medema M.H."/>
            <person name="Devos D.P."/>
            <person name="Kaster A.-K."/>
            <person name="Ovreas L."/>
            <person name="Rohde M."/>
            <person name="Galperin M.Y."/>
            <person name="Jogler C."/>
        </authorList>
    </citation>
    <scope>NUCLEOTIDE SEQUENCE [LARGE SCALE GENOMIC DNA]</scope>
    <source>
        <strain evidence="1 2">ETA_A1</strain>
    </source>
</reference>
<dbReference type="InterPro" id="IPR010869">
    <property type="entry name" value="DUF1501"/>
</dbReference>
<dbReference type="InterPro" id="IPR017850">
    <property type="entry name" value="Alkaline_phosphatase_core_sf"/>
</dbReference>
<dbReference type="OrthoDB" id="127333at2"/>
<dbReference type="PANTHER" id="PTHR43737:SF1">
    <property type="entry name" value="DUF1501 DOMAIN-CONTAINING PROTEIN"/>
    <property type="match status" value="1"/>
</dbReference>
<organism evidence="1 2">
    <name type="scientific">Urbifossiella limnaea</name>
    <dbReference type="NCBI Taxonomy" id="2528023"/>
    <lineage>
        <taxon>Bacteria</taxon>
        <taxon>Pseudomonadati</taxon>
        <taxon>Planctomycetota</taxon>
        <taxon>Planctomycetia</taxon>
        <taxon>Gemmatales</taxon>
        <taxon>Gemmataceae</taxon>
        <taxon>Urbifossiella</taxon>
    </lineage>
</organism>
<dbReference type="RefSeq" id="WP_145234307.1">
    <property type="nucleotide sequence ID" value="NZ_CP036273.1"/>
</dbReference>
<dbReference type="Proteomes" id="UP000319576">
    <property type="component" value="Chromosome"/>
</dbReference>
<dbReference type="PANTHER" id="PTHR43737">
    <property type="entry name" value="BLL7424 PROTEIN"/>
    <property type="match status" value="1"/>
</dbReference>
<dbReference type="PROSITE" id="PS51318">
    <property type="entry name" value="TAT"/>
    <property type="match status" value="1"/>
</dbReference>
<dbReference type="EMBL" id="CP036273">
    <property type="protein sequence ID" value="QDU18787.1"/>
    <property type="molecule type" value="Genomic_DNA"/>
</dbReference>
<evidence type="ECO:0000313" key="2">
    <source>
        <dbReference type="Proteomes" id="UP000319576"/>
    </source>
</evidence>
<dbReference type="SUPFAM" id="SSF53649">
    <property type="entry name" value="Alkaline phosphatase-like"/>
    <property type="match status" value="1"/>
</dbReference>
<name>A0A517XMQ4_9BACT</name>
<accession>A0A517XMQ4</accession>
<dbReference type="AlphaFoldDB" id="A0A517XMQ4"/>
<keyword evidence="2" id="KW-1185">Reference proteome</keyword>
<evidence type="ECO:0008006" key="3">
    <source>
        <dbReference type="Google" id="ProtNLM"/>
    </source>
</evidence>
<sequence length="466" mass="50875">MLTPVTRREWLSRTACGFGALALADLAHAQAPNPLAPRPPHHPAKAKRVIFLFMQGGVSHVDSYDYKPRLVADDGRQMPFDDARAIANTGARGTNRRVMKPLWEFKQRGQSGLWASELFPHVAQHMDELCVVRSLHTEGVAHGPATLFLHCGSTNFVRPSMGSWVLYGLGSENANLPGFMSIAPSAGNGGPRNYGTAFLPAIFQGTALGRAGGTAAEATIRNLTSPAGQRPPFELLRDLHAEQLRRSPGDAELEAVAASYELAHRMQQNAPDVLDLSKETAETLALYGVNDRATDTFGRQCLMARRLCEAGVRYVQVTYGDNSANPAWDQHSNMPKHADHAKACDKPIAGLLADLKRRGLLEDTIVWWGGEFGRTPFAQDNGTGRDHNPAGFTVWMAGGGLKKGVAFGATDEYGSQAVENKVHMHDLHATILHQLGLDHEKLTFRYSGRNFRLTDVHGRVVREVIA</sequence>
<gene>
    <name evidence="1" type="ORF">ETAA1_06830</name>
</gene>